<sequence>MKISIILLLVVLTVFAYIASAGDVTPAYFETTDVHHQTGFIIKLIDEENIKHARGLLDGSITERPHFMGRIRKTTANYNPRFSFHLDSKTISFFDIAIEVCDANTNYVEEHLDEACGAVNFLKPDYIAICNENIDTSLGSHSAIHLFYRDDYPKECYIVDRQRSANLRLSLTHFTDDRFTNAKHAQYHIDESILCNNYEYPLVPTEYFFQPGYPYDLPVGRLDSEQSSGIVWFREHELPWVYEMKPLTDSMLHYIDLTRDYYYVGDAAANISDSGLALIDNTKLDRLVDIFSKATFVSQFWHAYRLSYNYPMRDDIELLIYNKDNQLLQTELPDDKQLYNESAAAEASPSRQPHIIDNGTPVAYRELEISTIFINSKGTPMVTIRDPESNALFRYLFCVDQTTNSTELSEMIDRALDKLSDEAIYLNTIKCLDLHFPRAIESFLIRKNLSDTVRFYVLKYLILHHSQSSPNRLLTLVQYVKITIPQISKLKGSFFFPSKMMEKENEHLHENVNVPLVYIAASVDNHMILSNLFTKEYNMPYPTLVDVLCEFNSLEGLQFLWKKQNTYIKDNPDANPLWTMAHSQSTPVKWKIFDEWETLGSILQNENNQQRKFYIEDVVLLKSNYEYLEALHEKQVEYPVKPFKCFCSQPYSSYRMAELTTVSLAVSECNTMILNEFLSFRTLFRGVFHVCDGILVELINKPNNHEVLEYVAGMKFTSSLWPIYIKDTKIPFLTFGWFMDTIELLLSTPDFPSFNTINIRTSQFLELARRFFGGQFNASYLTFLQNIPTLSLIDVFILFGKIGPLKVLLKHNGNYLPKESTNLLKYRTEGKEEVTKIIEEIKLKYEETSKIIEELEGKSSNNKKKKKPKPKNNNNKKDIKKENEKQKEKEITEEKKDKKIEEIIDIKEENDNNNNSTEEIISSQKDQNNIKHQEQTNNKTTPTKPNSNQSKQSFSNNTPIPSITSSSPKLHIKTNNTTTTLASSPPKLNIKINNTSSHNNQSKVTTTQNSTPTALPTHTTPTYDTQIGKFKFNSSDIIGRGSNATLVFRGVWSDRVPVAIKRIVKGFNHLIDKEIEVLIELTTKSSQSSNLVRYIDREEDKNFIYLGLTLCDMSLQQLFEDPTNSELKNSLSSISLINGIVLGVQFLHNNQIVHNDLNPRNILFKDSQLFITDMGLSKMMVESSFAFTHTPSGTGGYYAAEVINHQRKTSSVDIFSLGCLIYYILSGGKHAFGDNIIMRVPNIIMNRFDLKDITDDCAIDLISWMISFEESNRPSIQTVIKHPFFWNIDDKLKFIDKTHQTIKKYSTTSLNTHNNQTYLKESWDKSIDQNLLSVLNEGSQYNFNNVKDLVRCIRNSIHHYQEIFPDANNKKILWFKNQHIAFEYFEKRHPTLLIYLYQYFRDQFYINAKNKDSNNNGLDEYFH</sequence>
<feature type="chain" id="PRO_5003042207" description="non-specific serine/threonine protein kinase" evidence="11">
    <location>
        <begin position="22"/>
        <end position="1423"/>
    </location>
</feature>
<evidence type="ECO:0000256" key="3">
    <source>
        <dbReference type="ARBA" id="ARBA00022679"/>
    </source>
</evidence>
<dbReference type="PROSITE" id="PS51392">
    <property type="entry name" value="KEN"/>
    <property type="match status" value="1"/>
</dbReference>
<dbReference type="Gene3D" id="1.20.1440.180">
    <property type="entry name" value="KEN domain"/>
    <property type="match status" value="1"/>
</dbReference>
<evidence type="ECO:0000313" key="14">
    <source>
        <dbReference type="EMBL" id="EFA84308.1"/>
    </source>
</evidence>
<organism evidence="14 15">
    <name type="scientific">Heterostelium pallidum (strain ATCC 26659 / Pp 5 / PN500)</name>
    <name type="common">Cellular slime mold</name>
    <name type="synonym">Polysphondylium pallidum</name>
    <dbReference type="NCBI Taxonomy" id="670386"/>
    <lineage>
        <taxon>Eukaryota</taxon>
        <taxon>Amoebozoa</taxon>
        <taxon>Evosea</taxon>
        <taxon>Eumycetozoa</taxon>
        <taxon>Dictyostelia</taxon>
        <taxon>Acytosteliales</taxon>
        <taxon>Acytosteliaceae</taxon>
        <taxon>Heterostelium</taxon>
    </lineage>
</organism>
<feature type="domain" description="KEN" evidence="13">
    <location>
        <begin position="1278"/>
        <end position="1423"/>
    </location>
</feature>
<feature type="compositionally biased region" description="Low complexity" evidence="10">
    <location>
        <begin position="1011"/>
        <end position="1022"/>
    </location>
</feature>
<dbReference type="InterPro" id="IPR010513">
    <property type="entry name" value="KEN_dom"/>
</dbReference>
<evidence type="ECO:0000256" key="11">
    <source>
        <dbReference type="SAM" id="SignalP"/>
    </source>
</evidence>
<evidence type="ECO:0000256" key="1">
    <source>
        <dbReference type="ARBA" id="ARBA00012513"/>
    </source>
</evidence>
<feature type="domain" description="Protein kinase" evidence="12">
    <location>
        <begin position="1032"/>
        <end position="1285"/>
    </location>
</feature>
<keyword evidence="11" id="KW-0732">Signal</keyword>
<dbReference type="PANTHER" id="PTHR13954">
    <property type="entry name" value="IRE1-RELATED"/>
    <property type="match status" value="1"/>
</dbReference>
<evidence type="ECO:0000256" key="7">
    <source>
        <dbReference type="ARBA" id="ARBA00023054"/>
    </source>
</evidence>
<evidence type="ECO:0000256" key="5">
    <source>
        <dbReference type="ARBA" id="ARBA00022777"/>
    </source>
</evidence>
<dbReference type="InterPro" id="IPR011009">
    <property type="entry name" value="Kinase-like_dom_sf"/>
</dbReference>
<dbReference type="GO" id="GO:0036498">
    <property type="term" value="P:IRE1-mediated unfolded protein response"/>
    <property type="evidence" value="ECO:0007669"/>
    <property type="project" value="TreeGrafter"/>
</dbReference>
<evidence type="ECO:0000256" key="2">
    <source>
        <dbReference type="ARBA" id="ARBA00022527"/>
    </source>
</evidence>
<dbReference type="InterPro" id="IPR056422">
    <property type="entry name" value="BP74_N"/>
</dbReference>
<evidence type="ECO:0000313" key="15">
    <source>
        <dbReference type="Proteomes" id="UP000001396"/>
    </source>
</evidence>
<feature type="compositionally biased region" description="Polar residues" evidence="10">
    <location>
        <begin position="991"/>
        <end position="1010"/>
    </location>
</feature>
<feature type="compositionally biased region" description="Low complexity" evidence="10">
    <location>
        <begin position="936"/>
        <end position="968"/>
    </location>
</feature>
<dbReference type="Pfam" id="PF00069">
    <property type="entry name" value="Pkinase"/>
    <property type="match status" value="1"/>
</dbReference>
<dbReference type="EC" id="2.7.11.1" evidence="1"/>
<dbReference type="RefSeq" id="XP_020436423.1">
    <property type="nucleotide sequence ID" value="XM_020574351.1"/>
</dbReference>
<dbReference type="PROSITE" id="PS50011">
    <property type="entry name" value="PROTEIN_KINASE_DOM"/>
    <property type="match status" value="1"/>
</dbReference>
<gene>
    <name evidence="14" type="primary">irlD</name>
    <name evidence="14" type="ORF">PPL_03386</name>
</gene>
<dbReference type="STRING" id="670386.D3B4R0"/>
<keyword evidence="15" id="KW-1185">Reference proteome</keyword>
<comment type="catalytic activity">
    <reaction evidence="8">
        <text>L-threonyl-[protein] + ATP = O-phospho-L-threonyl-[protein] + ADP + H(+)</text>
        <dbReference type="Rhea" id="RHEA:46608"/>
        <dbReference type="Rhea" id="RHEA-COMP:11060"/>
        <dbReference type="Rhea" id="RHEA-COMP:11605"/>
        <dbReference type="ChEBI" id="CHEBI:15378"/>
        <dbReference type="ChEBI" id="CHEBI:30013"/>
        <dbReference type="ChEBI" id="CHEBI:30616"/>
        <dbReference type="ChEBI" id="CHEBI:61977"/>
        <dbReference type="ChEBI" id="CHEBI:456216"/>
        <dbReference type="EC" id="2.7.11.1"/>
    </reaction>
</comment>
<evidence type="ECO:0000259" key="13">
    <source>
        <dbReference type="PROSITE" id="PS51392"/>
    </source>
</evidence>
<dbReference type="InParanoid" id="D3B4R0"/>
<dbReference type="InterPro" id="IPR038357">
    <property type="entry name" value="KEN_sf"/>
</dbReference>
<protein>
    <recommendedName>
        <fullName evidence="1">non-specific serine/threonine protein kinase</fullName>
        <ecNumber evidence="1">2.7.11.1</ecNumber>
    </recommendedName>
</protein>
<feature type="compositionally biased region" description="Polar residues" evidence="10">
    <location>
        <begin position="973"/>
        <end position="983"/>
    </location>
</feature>
<evidence type="ECO:0000259" key="12">
    <source>
        <dbReference type="PROSITE" id="PS50011"/>
    </source>
</evidence>
<evidence type="ECO:0000256" key="9">
    <source>
        <dbReference type="ARBA" id="ARBA00048679"/>
    </source>
</evidence>
<dbReference type="SMART" id="SM00220">
    <property type="entry name" value="S_TKc"/>
    <property type="match status" value="1"/>
</dbReference>
<comment type="catalytic activity">
    <reaction evidence="9">
        <text>L-seryl-[protein] + ATP = O-phospho-L-seryl-[protein] + ADP + H(+)</text>
        <dbReference type="Rhea" id="RHEA:17989"/>
        <dbReference type="Rhea" id="RHEA-COMP:9863"/>
        <dbReference type="Rhea" id="RHEA-COMP:11604"/>
        <dbReference type="ChEBI" id="CHEBI:15378"/>
        <dbReference type="ChEBI" id="CHEBI:29999"/>
        <dbReference type="ChEBI" id="CHEBI:30616"/>
        <dbReference type="ChEBI" id="CHEBI:83421"/>
        <dbReference type="ChEBI" id="CHEBI:456216"/>
        <dbReference type="EC" id="2.7.11.1"/>
    </reaction>
</comment>
<feature type="region of interest" description="Disordered" evidence="10">
    <location>
        <begin position="856"/>
        <end position="895"/>
    </location>
</feature>
<proteinExistence type="predicted"/>
<dbReference type="SUPFAM" id="SSF56112">
    <property type="entry name" value="Protein kinase-like (PK-like)"/>
    <property type="match status" value="1"/>
</dbReference>
<keyword evidence="7" id="KW-0175">Coiled coil</keyword>
<dbReference type="Gene3D" id="3.30.200.20">
    <property type="entry name" value="Phosphorylase Kinase, domain 1"/>
    <property type="match status" value="1"/>
</dbReference>
<dbReference type="GO" id="GO:0005524">
    <property type="term" value="F:ATP binding"/>
    <property type="evidence" value="ECO:0007669"/>
    <property type="project" value="UniProtKB-KW"/>
</dbReference>
<keyword evidence="3" id="KW-0808">Transferase</keyword>
<feature type="region of interest" description="Disordered" evidence="10">
    <location>
        <begin position="922"/>
        <end position="1022"/>
    </location>
</feature>
<dbReference type="InterPro" id="IPR000719">
    <property type="entry name" value="Prot_kinase_dom"/>
</dbReference>
<dbReference type="GO" id="GO:0006397">
    <property type="term" value="P:mRNA processing"/>
    <property type="evidence" value="ECO:0007669"/>
    <property type="project" value="InterPro"/>
</dbReference>
<evidence type="ECO:0000256" key="6">
    <source>
        <dbReference type="ARBA" id="ARBA00022840"/>
    </source>
</evidence>
<feature type="compositionally biased region" description="Basic and acidic residues" evidence="10">
    <location>
        <begin position="875"/>
        <end position="895"/>
    </location>
</feature>
<feature type="signal peptide" evidence="11">
    <location>
        <begin position="1"/>
        <end position="21"/>
    </location>
</feature>
<dbReference type="PANTHER" id="PTHR13954:SF12">
    <property type="entry name" value="SERINE_THREONINE-PROTEIN KINASE IRLA-RELATED"/>
    <property type="match status" value="1"/>
</dbReference>
<keyword evidence="6" id="KW-0067">ATP-binding</keyword>
<dbReference type="Pfam" id="PF06479">
    <property type="entry name" value="Ribonuc_2-5A"/>
    <property type="match status" value="1"/>
</dbReference>
<dbReference type="GO" id="GO:1990604">
    <property type="term" value="C:IRE1-TRAF2-ASK1 complex"/>
    <property type="evidence" value="ECO:0007669"/>
    <property type="project" value="TreeGrafter"/>
</dbReference>
<evidence type="ECO:0000256" key="10">
    <source>
        <dbReference type="SAM" id="MobiDB-lite"/>
    </source>
</evidence>
<keyword evidence="2" id="KW-0723">Serine/threonine-protein kinase</keyword>
<reference evidence="14 15" key="1">
    <citation type="journal article" date="2011" name="Genome Res.">
        <title>Phylogeny-wide analysis of social amoeba genomes highlights ancient origins for complex intercellular communication.</title>
        <authorList>
            <person name="Heidel A.J."/>
            <person name="Lawal H.M."/>
            <person name="Felder M."/>
            <person name="Schilde C."/>
            <person name="Helps N.R."/>
            <person name="Tunggal B."/>
            <person name="Rivero F."/>
            <person name="John U."/>
            <person name="Schleicher M."/>
            <person name="Eichinger L."/>
            <person name="Platzer M."/>
            <person name="Noegel A.A."/>
            <person name="Schaap P."/>
            <person name="Gloeckner G."/>
        </authorList>
    </citation>
    <scope>NUCLEOTIDE SEQUENCE [LARGE SCALE GENOMIC DNA]</scope>
    <source>
        <strain evidence="15">ATCC 26659 / Pp 5 / PN500</strain>
    </source>
</reference>
<accession>D3B4R0</accession>
<dbReference type="FunFam" id="3.30.200.20:FF:000077">
    <property type="entry name" value="Putative Serine/threonine-protein kinase/endoribonuclease IRE1"/>
    <property type="match status" value="1"/>
</dbReference>
<dbReference type="GeneID" id="31358907"/>
<evidence type="ECO:0000256" key="8">
    <source>
        <dbReference type="ARBA" id="ARBA00047899"/>
    </source>
</evidence>
<feature type="compositionally biased region" description="Basic residues" evidence="10">
    <location>
        <begin position="861"/>
        <end position="870"/>
    </location>
</feature>
<dbReference type="GO" id="GO:0004521">
    <property type="term" value="F:RNA endonuclease activity"/>
    <property type="evidence" value="ECO:0007669"/>
    <property type="project" value="InterPro"/>
</dbReference>
<dbReference type="InterPro" id="IPR045133">
    <property type="entry name" value="IRE1/2-like"/>
</dbReference>
<keyword evidence="5" id="KW-0418">Kinase</keyword>
<keyword evidence="4" id="KW-0547">Nucleotide-binding</keyword>
<dbReference type="EMBL" id="ADBJ01000010">
    <property type="protein sequence ID" value="EFA84308.1"/>
    <property type="molecule type" value="Genomic_DNA"/>
</dbReference>
<dbReference type="GO" id="GO:0051082">
    <property type="term" value="F:unfolded protein binding"/>
    <property type="evidence" value="ECO:0007669"/>
    <property type="project" value="TreeGrafter"/>
</dbReference>
<dbReference type="Gene3D" id="1.10.510.10">
    <property type="entry name" value="Transferase(Phosphotransferase) domain 1"/>
    <property type="match status" value="1"/>
</dbReference>
<dbReference type="Pfam" id="PF23621">
    <property type="entry name" value="BP74_N"/>
    <property type="match status" value="1"/>
</dbReference>
<dbReference type="GO" id="GO:0004674">
    <property type="term" value="F:protein serine/threonine kinase activity"/>
    <property type="evidence" value="ECO:0007669"/>
    <property type="project" value="UniProtKB-KW"/>
</dbReference>
<evidence type="ECO:0000256" key="4">
    <source>
        <dbReference type="ARBA" id="ARBA00022741"/>
    </source>
</evidence>
<name>D3B4R0_HETP5</name>
<comment type="caution">
    <text evidence="14">The sequence shown here is derived from an EMBL/GenBank/DDBJ whole genome shotgun (WGS) entry which is preliminary data.</text>
</comment>
<dbReference type="Proteomes" id="UP000001396">
    <property type="component" value="Unassembled WGS sequence"/>
</dbReference>